<dbReference type="NCBIfam" id="TIGR03715">
    <property type="entry name" value="KxYKxGKxW"/>
    <property type="match status" value="1"/>
</dbReference>
<organism evidence="2 3">
    <name type="scientific">Leptospira bandrabouensis</name>
    <dbReference type="NCBI Taxonomy" id="2484903"/>
    <lineage>
        <taxon>Bacteria</taxon>
        <taxon>Pseudomonadati</taxon>
        <taxon>Spirochaetota</taxon>
        <taxon>Spirochaetia</taxon>
        <taxon>Leptospirales</taxon>
        <taxon>Leptospiraceae</taxon>
        <taxon>Leptospira</taxon>
    </lineage>
</organism>
<comment type="caution">
    <text evidence="2">The sequence shown here is derived from an EMBL/GenBank/DDBJ whole genome shotgun (WGS) entry which is preliminary data.</text>
</comment>
<evidence type="ECO:0000256" key="1">
    <source>
        <dbReference type="ARBA" id="ARBA00022729"/>
    </source>
</evidence>
<dbReference type="EMBL" id="RQHU01000022">
    <property type="protein sequence ID" value="TGN11621.1"/>
    <property type="molecule type" value="Genomic_DNA"/>
</dbReference>
<name>A0A6H3NSR1_9LEPT</name>
<dbReference type="Proteomes" id="UP000297649">
    <property type="component" value="Unassembled WGS sequence"/>
</dbReference>
<keyword evidence="3" id="KW-1185">Reference proteome</keyword>
<keyword evidence="1" id="KW-0732">Signal</keyword>
<accession>A0A6H3NSR1</accession>
<reference evidence="2" key="1">
    <citation type="journal article" date="2019" name="PLoS Negl. Trop. Dis.">
        <title>Revisiting the worldwide diversity of Leptospira species in the environment.</title>
        <authorList>
            <person name="Vincent A.T."/>
            <person name="Schiettekatte O."/>
            <person name="Bourhy P."/>
            <person name="Veyrier F.J."/>
            <person name="Picardeau M."/>
        </authorList>
    </citation>
    <scope>NUCLEOTIDE SEQUENCE [LARGE SCALE GENOMIC DNA]</scope>
    <source>
        <strain evidence="2">201601109</strain>
    </source>
</reference>
<protein>
    <submittedName>
        <fullName evidence="2">Uncharacterized protein</fullName>
    </submittedName>
</protein>
<evidence type="ECO:0000313" key="2">
    <source>
        <dbReference type="EMBL" id="TGN11621.1"/>
    </source>
</evidence>
<proteinExistence type="predicted"/>
<dbReference type="InterPro" id="IPR022263">
    <property type="entry name" value="KxYKxGKxW"/>
</dbReference>
<gene>
    <name evidence="2" type="ORF">EHR08_17115</name>
</gene>
<evidence type="ECO:0000313" key="3">
    <source>
        <dbReference type="Proteomes" id="UP000297649"/>
    </source>
</evidence>
<sequence length="23" mass="2738">MLHLNRTCFKTYKSGKNCCEYVV</sequence>
<dbReference type="AlphaFoldDB" id="A0A6H3NSR1"/>